<protein>
    <recommendedName>
        <fullName evidence="4">Cytochrome c domain-containing protein</fullName>
    </recommendedName>
</protein>
<dbReference type="GO" id="GO:0009055">
    <property type="term" value="F:electron transfer activity"/>
    <property type="evidence" value="ECO:0007669"/>
    <property type="project" value="InterPro"/>
</dbReference>
<evidence type="ECO:0000256" key="2">
    <source>
        <dbReference type="ARBA" id="ARBA00022723"/>
    </source>
</evidence>
<reference evidence="5" key="1">
    <citation type="submission" date="2018-06" db="EMBL/GenBank/DDBJ databases">
        <authorList>
            <person name="Zhirakovskaya E."/>
        </authorList>
    </citation>
    <scope>NUCLEOTIDE SEQUENCE</scope>
</reference>
<dbReference type="InterPro" id="IPR009056">
    <property type="entry name" value="Cyt_c-like_dom"/>
</dbReference>
<evidence type="ECO:0000256" key="3">
    <source>
        <dbReference type="ARBA" id="ARBA00023004"/>
    </source>
</evidence>
<gene>
    <name evidence="5" type="ORF">MNBD_NITROSPINAE03-789</name>
</gene>
<sequence>MKNVMIAAIFALLAFALSDSAEAIHTGWFAPDEVTGQKNPFLSDKGALAEGKKIYKKNCMKCHGPSGKGDGASAGSLQIELPDFSDKSITMEETDGAWFWKVRVGQFEMPPFQLALKDDQIWKAIIYVRSLAK</sequence>
<dbReference type="GO" id="GO:0046872">
    <property type="term" value="F:metal ion binding"/>
    <property type="evidence" value="ECO:0007669"/>
    <property type="project" value="UniProtKB-KW"/>
</dbReference>
<dbReference type="PROSITE" id="PS51007">
    <property type="entry name" value="CYTC"/>
    <property type="match status" value="1"/>
</dbReference>
<dbReference type="InterPro" id="IPR036909">
    <property type="entry name" value="Cyt_c-like_dom_sf"/>
</dbReference>
<organism evidence="5">
    <name type="scientific">hydrothermal vent metagenome</name>
    <dbReference type="NCBI Taxonomy" id="652676"/>
    <lineage>
        <taxon>unclassified sequences</taxon>
        <taxon>metagenomes</taxon>
        <taxon>ecological metagenomes</taxon>
    </lineage>
</organism>
<evidence type="ECO:0000256" key="1">
    <source>
        <dbReference type="ARBA" id="ARBA00022617"/>
    </source>
</evidence>
<dbReference type="Pfam" id="PF00034">
    <property type="entry name" value="Cytochrom_C"/>
    <property type="match status" value="1"/>
</dbReference>
<dbReference type="SUPFAM" id="SSF46626">
    <property type="entry name" value="Cytochrome c"/>
    <property type="match status" value="1"/>
</dbReference>
<name>A0A3B1BBM2_9ZZZZ</name>
<keyword evidence="3" id="KW-0408">Iron</keyword>
<dbReference type="EMBL" id="UOGB01000029">
    <property type="protein sequence ID" value="VAX15676.1"/>
    <property type="molecule type" value="Genomic_DNA"/>
</dbReference>
<dbReference type="AlphaFoldDB" id="A0A3B1BBM2"/>
<evidence type="ECO:0000259" key="4">
    <source>
        <dbReference type="PROSITE" id="PS51007"/>
    </source>
</evidence>
<accession>A0A3B1BBM2</accession>
<feature type="domain" description="Cytochrome c" evidence="4">
    <location>
        <begin position="46"/>
        <end position="132"/>
    </location>
</feature>
<dbReference type="Gene3D" id="1.10.760.10">
    <property type="entry name" value="Cytochrome c-like domain"/>
    <property type="match status" value="1"/>
</dbReference>
<dbReference type="GO" id="GO:0020037">
    <property type="term" value="F:heme binding"/>
    <property type="evidence" value="ECO:0007669"/>
    <property type="project" value="InterPro"/>
</dbReference>
<keyword evidence="1" id="KW-0349">Heme</keyword>
<evidence type="ECO:0000313" key="5">
    <source>
        <dbReference type="EMBL" id="VAX15676.1"/>
    </source>
</evidence>
<proteinExistence type="predicted"/>
<keyword evidence="2" id="KW-0479">Metal-binding</keyword>